<evidence type="ECO:0000256" key="2">
    <source>
        <dbReference type="ARBA" id="ARBA00008814"/>
    </source>
</evidence>
<feature type="signal peptide" evidence="6">
    <location>
        <begin position="1"/>
        <end position="22"/>
    </location>
</feature>
<keyword evidence="4" id="KW-0406">Ion transport</keyword>
<evidence type="ECO:0000256" key="3">
    <source>
        <dbReference type="ARBA" id="ARBA00022448"/>
    </source>
</evidence>
<reference evidence="8" key="1">
    <citation type="submission" date="2022-03" db="EMBL/GenBank/DDBJ databases">
        <authorList>
            <person name="Brunel B."/>
        </authorList>
    </citation>
    <scope>NUCLEOTIDE SEQUENCE</scope>
    <source>
        <strain evidence="8">STM4922sample</strain>
    </source>
</reference>
<protein>
    <submittedName>
        <fullName evidence="8">Iron complex transport system substrate-binding protein</fullName>
    </submittedName>
</protein>
<dbReference type="InterPro" id="IPR051313">
    <property type="entry name" value="Bact_iron-sidero_bind"/>
</dbReference>
<organism evidence="8 9">
    <name type="scientific">Mesorhizobium ventifaucium</name>
    <dbReference type="NCBI Taxonomy" id="666020"/>
    <lineage>
        <taxon>Bacteria</taxon>
        <taxon>Pseudomonadati</taxon>
        <taxon>Pseudomonadota</taxon>
        <taxon>Alphaproteobacteria</taxon>
        <taxon>Hyphomicrobiales</taxon>
        <taxon>Phyllobacteriaceae</taxon>
        <taxon>Mesorhizobium</taxon>
    </lineage>
</organism>
<dbReference type="RefSeq" id="WP_254023108.1">
    <property type="nucleotide sequence ID" value="NZ_CAKXZS010000003.1"/>
</dbReference>
<keyword evidence="3" id="KW-0813">Transport</keyword>
<dbReference type="Pfam" id="PF01497">
    <property type="entry name" value="Peripla_BP_2"/>
    <property type="match status" value="1"/>
</dbReference>
<keyword evidence="5 6" id="KW-0732">Signal</keyword>
<feature type="chain" id="PRO_5045594802" evidence="6">
    <location>
        <begin position="23"/>
        <end position="300"/>
    </location>
</feature>
<dbReference type="PANTHER" id="PTHR30532:SF28">
    <property type="entry name" value="PETROBACTIN-BINDING PROTEIN YCLQ"/>
    <property type="match status" value="1"/>
</dbReference>
<evidence type="ECO:0000259" key="7">
    <source>
        <dbReference type="PROSITE" id="PS50983"/>
    </source>
</evidence>
<evidence type="ECO:0000256" key="6">
    <source>
        <dbReference type="SAM" id="SignalP"/>
    </source>
</evidence>
<dbReference type="SUPFAM" id="SSF53807">
    <property type="entry name" value="Helical backbone' metal receptor"/>
    <property type="match status" value="1"/>
</dbReference>
<proteinExistence type="inferred from homology"/>
<keyword evidence="4" id="KW-0408">Iron</keyword>
<comment type="subcellular location">
    <subcellularLocation>
        <location evidence="1">Cell envelope</location>
    </subcellularLocation>
</comment>
<keyword evidence="9" id="KW-1185">Reference proteome</keyword>
<dbReference type="InterPro" id="IPR002491">
    <property type="entry name" value="ABC_transptr_periplasmic_BD"/>
</dbReference>
<dbReference type="PROSITE" id="PS50983">
    <property type="entry name" value="FE_B12_PBP"/>
    <property type="match status" value="1"/>
</dbReference>
<dbReference type="Gene3D" id="3.40.50.1980">
    <property type="entry name" value="Nitrogenase molybdenum iron protein domain"/>
    <property type="match status" value="2"/>
</dbReference>
<feature type="domain" description="Fe/B12 periplasmic-binding" evidence="7">
    <location>
        <begin position="40"/>
        <end position="300"/>
    </location>
</feature>
<gene>
    <name evidence="8" type="ORF">MES4922_110197</name>
</gene>
<comment type="caution">
    <text evidence="8">The sequence shown here is derived from an EMBL/GenBank/DDBJ whole genome shotgun (WGS) entry which is preliminary data.</text>
</comment>
<evidence type="ECO:0000256" key="4">
    <source>
        <dbReference type="ARBA" id="ARBA00022496"/>
    </source>
</evidence>
<dbReference type="Proteomes" id="UP001152604">
    <property type="component" value="Unassembled WGS sequence"/>
</dbReference>
<dbReference type="EMBL" id="CAKXZS010000003">
    <property type="protein sequence ID" value="CAH2394753.1"/>
    <property type="molecule type" value="Genomic_DNA"/>
</dbReference>
<dbReference type="InterPro" id="IPR033870">
    <property type="entry name" value="FatB"/>
</dbReference>
<keyword evidence="4" id="KW-0410">Iron transport</keyword>
<comment type="similarity">
    <text evidence="2">Belongs to the bacterial solute-binding protein 8 family.</text>
</comment>
<evidence type="ECO:0000256" key="1">
    <source>
        <dbReference type="ARBA" id="ARBA00004196"/>
    </source>
</evidence>
<sequence length="300" mass="31616">MRWLKSVLAMPALALFLVQALATEIDTAKGPVTVGKTPQTLAVFDIAAVDTLNSLGVKIVGLPDKLYVPELAELKDGAETVGTLFEPDLEALSALAPDLIIVGGRSSPQLAATSQIAQSIDMTMNGDDLFAQAKQRLMAYGALVGKPAEAAALASELDDALSSTCAAVKGKGTALILMTSGPKVTAYSKESRFGWLHSALQLTPAVEDVEAATHGEAISFEFLRDANPDWLIVLDRAAAIGSGEQNARATLDNELVAETTAWKKGQVVYLPAADFYIAAGGVESTKRVLKTLRDAFSRTQ</sequence>
<evidence type="ECO:0000256" key="5">
    <source>
        <dbReference type="ARBA" id="ARBA00022729"/>
    </source>
</evidence>
<dbReference type="CDD" id="cd01140">
    <property type="entry name" value="FatB"/>
    <property type="match status" value="1"/>
</dbReference>
<accession>A0ABM9DG59</accession>
<dbReference type="PANTHER" id="PTHR30532">
    <property type="entry name" value="IRON III DICITRATE-BINDING PERIPLASMIC PROTEIN"/>
    <property type="match status" value="1"/>
</dbReference>
<evidence type="ECO:0000313" key="8">
    <source>
        <dbReference type="EMBL" id="CAH2394753.1"/>
    </source>
</evidence>
<name>A0ABM9DG59_9HYPH</name>
<evidence type="ECO:0000313" key="9">
    <source>
        <dbReference type="Proteomes" id="UP001152604"/>
    </source>
</evidence>